<sequence>MAFTPRHFVMPAAAFTMAVTVVFYTKYSITTARTESKYRRAGELAQAKEARLQSLARARQAEEEKR</sequence>
<evidence type="ECO:0000313" key="3">
    <source>
        <dbReference type="Proteomes" id="UP000292702"/>
    </source>
</evidence>
<gene>
    <name evidence="2" type="ORF">EIP91_006875</name>
</gene>
<organism evidence="2 3">
    <name type="scientific">Steccherinum ochraceum</name>
    <dbReference type="NCBI Taxonomy" id="92696"/>
    <lineage>
        <taxon>Eukaryota</taxon>
        <taxon>Fungi</taxon>
        <taxon>Dikarya</taxon>
        <taxon>Basidiomycota</taxon>
        <taxon>Agaricomycotina</taxon>
        <taxon>Agaricomycetes</taxon>
        <taxon>Polyporales</taxon>
        <taxon>Steccherinaceae</taxon>
        <taxon>Steccherinum</taxon>
    </lineage>
</organism>
<name>A0A4V2MXD3_9APHY</name>
<evidence type="ECO:0000256" key="1">
    <source>
        <dbReference type="SAM" id="Phobius"/>
    </source>
</evidence>
<evidence type="ECO:0000313" key="2">
    <source>
        <dbReference type="EMBL" id="TCD69647.1"/>
    </source>
</evidence>
<accession>A0A4V2MXD3</accession>
<keyword evidence="3" id="KW-1185">Reference proteome</keyword>
<keyword evidence="1" id="KW-1133">Transmembrane helix</keyword>
<keyword evidence="1" id="KW-0472">Membrane</keyword>
<reference evidence="2 3" key="1">
    <citation type="submission" date="2018-11" db="EMBL/GenBank/DDBJ databases">
        <title>Genome assembly of Steccherinum ochraceum LE-BIN_3174, the white-rot fungus of the Steccherinaceae family (The Residual Polyporoid clade, Polyporales, Basidiomycota).</title>
        <authorList>
            <person name="Fedorova T.V."/>
            <person name="Glazunova O.A."/>
            <person name="Landesman E.O."/>
            <person name="Moiseenko K.V."/>
            <person name="Psurtseva N.V."/>
            <person name="Savinova O.S."/>
            <person name="Shakhova N.V."/>
            <person name="Tyazhelova T.V."/>
            <person name="Vasina D.V."/>
        </authorList>
    </citation>
    <scope>NUCLEOTIDE SEQUENCE [LARGE SCALE GENOMIC DNA]</scope>
    <source>
        <strain evidence="2 3">LE-BIN_3174</strain>
    </source>
</reference>
<comment type="caution">
    <text evidence="2">The sequence shown here is derived from an EMBL/GenBank/DDBJ whole genome shotgun (WGS) entry which is preliminary data.</text>
</comment>
<protein>
    <submittedName>
        <fullName evidence="2">Uncharacterized protein</fullName>
    </submittedName>
</protein>
<dbReference type="AlphaFoldDB" id="A0A4V2MXD3"/>
<keyword evidence="1" id="KW-0812">Transmembrane</keyword>
<dbReference type="EMBL" id="RWJN01000037">
    <property type="protein sequence ID" value="TCD69647.1"/>
    <property type="molecule type" value="Genomic_DNA"/>
</dbReference>
<proteinExistence type="predicted"/>
<feature type="transmembrane region" description="Helical" evidence="1">
    <location>
        <begin position="12"/>
        <end position="29"/>
    </location>
</feature>
<dbReference type="Proteomes" id="UP000292702">
    <property type="component" value="Unassembled WGS sequence"/>
</dbReference>